<evidence type="ECO:0000256" key="3">
    <source>
        <dbReference type="ARBA" id="ARBA00022692"/>
    </source>
</evidence>
<reference evidence="7 8" key="1">
    <citation type="journal article" date="2023" name="Int. J. Syst. Evol. Microbiol.">
        <title>Terrisporobacter hibernicus sp. nov., isolated from bovine faeces in Northern Ireland.</title>
        <authorList>
            <person name="Mitchell M."/>
            <person name="Nguyen S.V."/>
            <person name="Connor M."/>
            <person name="Fairley D.J."/>
            <person name="Donoghue O."/>
            <person name="Marshall H."/>
            <person name="Koolman L."/>
            <person name="McMullan G."/>
            <person name="Schaffer K.E."/>
            <person name="McGrath J.W."/>
            <person name="Fanning S."/>
        </authorList>
    </citation>
    <scope>NUCLEOTIDE SEQUENCE [LARGE SCALE GENOMIC DNA]</scope>
    <source>
        <strain evidence="7 8">MCA3</strain>
    </source>
</reference>
<dbReference type="PANTHER" id="PTHR23291:SF50">
    <property type="entry name" value="PROTEIN LIFEGUARD 4"/>
    <property type="match status" value="1"/>
</dbReference>
<dbReference type="PANTHER" id="PTHR23291">
    <property type="entry name" value="BAX INHIBITOR-RELATED"/>
    <property type="match status" value="1"/>
</dbReference>
<evidence type="ECO:0000256" key="4">
    <source>
        <dbReference type="ARBA" id="ARBA00022989"/>
    </source>
</evidence>
<feature type="transmembrane region" description="Helical" evidence="6">
    <location>
        <begin position="100"/>
        <end position="118"/>
    </location>
</feature>
<keyword evidence="8" id="KW-1185">Reference proteome</keyword>
<dbReference type="InterPro" id="IPR006214">
    <property type="entry name" value="Bax_inhibitor_1-related"/>
</dbReference>
<comment type="subcellular location">
    <subcellularLocation>
        <location evidence="1">Membrane</location>
        <topology evidence="1">Multi-pass membrane protein</topology>
    </subcellularLocation>
</comment>
<evidence type="ECO:0000256" key="6">
    <source>
        <dbReference type="RuleBase" id="RU004379"/>
    </source>
</evidence>
<accession>A0AAX2ZIM3</accession>
<dbReference type="KEGG" id="tem:JW646_05325"/>
<evidence type="ECO:0000313" key="8">
    <source>
        <dbReference type="Proteomes" id="UP001198983"/>
    </source>
</evidence>
<feature type="transmembrane region" description="Helical" evidence="6">
    <location>
        <begin position="40"/>
        <end position="60"/>
    </location>
</feature>
<feature type="transmembrane region" description="Helical" evidence="6">
    <location>
        <begin position="156"/>
        <end position="174"/>
    </location>
</feature>
<dbReference type="Proteomes" id="UP001198983">
    <property type="component" value="Chromosome"/>
</dbReference>
<dbReference type="RefSeq" id="WP_228416841.1">
    <property type="nucleotide sequence ID" value="NZ_CP081135.1"/>
</dbReference>
<evidence type="ECO:0000256" key="2">
    <source>
        <dbReference type="ARBA" id="ARBA00010350"/>
    </source>
</evidence>
<comment type="similarity">
    <text evidence="2 6">Belongs to the BI1 family.</text>
</comment>
<keyword evidence="5 6" id="KW-0472">Membrane</keyword>
<name>A0AAX2ZIM3_9FIRM</name>
<evidence type="ECO:0000256" key="1">
    <source>
        <dbReference type="ARBA" id="ARBA00004141"/>
    </source>
</evidence>
<organism evidence="7 8">
    <name type="scientific">Terrisporobacter hibernicus</name>
    <dbReference type="NCBI Taxonomy" id="2813371"/>
    <lineage>
        <taxon>Bacteria</taxon>
        <taxon>Bacillati</taxon>
        <taxon>Bacillota</taxon>
        <taxon>Clostridia</taxon>
        <taxon>Peptostreptococcales</taxon>
        <taxon>Peptostreptococcaceae</taxon>
        <taxon>Terrisporobacter</taxon>
    </lineage>
</organism>
<dbReference type="AlphaFoldDB" id="A0AAX2ZIM3"/>
<feature type="transmembrane region" description="Helical" evidence="6">
    <location>
        <begin position="72"/>
        <end position="94"/>
    </location>
</feature>
<keyword evidence="3 6" id="KW-0812">Transmembrane</keyword>
<protein>
    <submittedName>
        <fullName evidence="7">Bax inhibitor-1 family protein</fullName>
    </submittedName>
</protein>
<proteinExistence type="inferred from homology"/>
<dbReference type="GO" id="GO:0005886">
    <property type="term" value="C:plasma membrane"/>
    <property type="evidence" value="ECO:0007669"/>
    <property type="project" value="TreeGrafter"/>
</dbReference>
<feature type="transmembrane region" description="Helical" evidence="6">
    <location>
        <begin position="130"/>
        <end position="150"/>
    </location>
</feature>
<dbReference type="EMBL" id="CP081135">
    <property type="protein sequence ID" value="UEL48871.1"/>
    <property type="molecule type" value="Genomic_DNA"/>
</dbReference>
<evidence type="ECO:0000313" key="7">
    <source>
        <dbReference type="EMBL" id="UEL48871.1"/>
    </source>
</evidence>
<dbReference type="Pfam" id="PF01027">
    <property type="entry name" value="Bax1-I"/>
    <property type="match status" value="1"/>
</dbReference>
<evidence type="ECO:0000256" key="5">
    <source>
        <dbReference type="ARBA" id="ARBA00023136"/>
    </source>
</evidence>
<feature type="transmembrane region" description="Helical" evidence="6">
    <location>
        <begin position="12"/>
        <end position="34"/>
    </location>
</feature>
<gene>
    <name evidence="7" type="ORF">JW646_05325</name>
</gene>
<keyword evidence="4 6" id="KW-1133">Transmembrane helix</keyword>
<sequence length="221" mass="24957">MLKSVYNPMSQVFKYLSISIVFMFIGYLFGLMFLPESFIYMANAIIAVLMVALILMALFSRKSIIPRRFSMNFVYLFTFIDGILMSPIISYYVGSIGTGMVINVLLSTAVIFGGLAFLANRSESERFLRFGPTLFISLMVLLVMSIVNIFIDGSVFNIIISILGIIIFSGYILYDVSLLKSEIEYGAINDRNDLSIHVLNLYLDFVNIFLDLLRLVSELSD</sequence>